<keyword evidence="4" id="KW-1185">Reference proteome</keyword>
<dbReference type="PROSITE" id="PS50846">
    <property type="entry name" value="HMA_2"/>
    <property type="match status" value="1"/>
</dbReference>
<reference evidence="4" key="1">
    <citation type="journal article" date="2019" name="Int. J. Syst. Evol. Microbiol.">
        <title>The Global Catalogue of Microorganisms (GCM) 10K type strain sequencing project: providing services to taxonomists for standard genome sequencing and annotation.</title>
        <authorList>
            <consortium name="The Broad Institute Genomics Platform"/>
            <consortium name="The Broad Institute Genome Sequencing Center for Infectious Disease"/>
            <person name="Wu L."/>
            <person name="Ma J."/>
        </authorList>
    </citation>
    <scope>NUCLEOTIDE SEQUENCE [LARGE SCALE GENOMIC DNA]</scope>
    <source>
        <strain evidence="4">CGMCC 4.7289</strain>
    </source>
</reference>
<evidence type="ECO:0000313" key="3">
    <source>
        <dbReference type="EMBL" id="MFC4133914.1"/>
    </source>
</evidence>
<dbReference type="EMBL" id="JBHSAY010000015">
    <property type="protein sequence ID" value="MFC4133914.1"/>
    <property type="molecule type" value="Genomic_DNA"/>
</dbReference>
<protein>
    <submittedName>
        <fullName evidence="3">Heavy metal-associated domain-containing protein</fullName>
    </submittedName>
</protein>
<dbReference type="InterPro" id="IPR017969">
    <property type="entry name" value="Heavy-metal-associated_CS"/>
</dbReference>
<dbReference type="PROSITE" id="PS01047">
    <property type="entry name" value="HMA_1"/>
    <property type="match status" value="1"/>
</dbReference>
<dbReference type="InterPro" id="IPR006121">
    <property type="entry name" value="HMA_dom"/>
</dbReference>
<dbReference type="Gene3D" id="3.30.70.100">
    <property type="match status" value="1"/>
</dbReference>
<dbReference type="CDD" id="cd00371">
    <property type="entry name" value="HMA"/>
    <property type="match status" value="1"/>
</dbReference>
<evidence type="ECO:0000313" key="4">
    <source>
        <dbReference type="Proteomes" id="UP001595816"/>
    </source>
</evidence>
<evidence type="ECO:0000256" key="1">
    <source>
        <dbReference type="ARBA" id="ARBA00022723"/>
    </source>
</evidence>
<accession>A0ABV8LUH0</accession>
<organism evidence="3 4">
    <name type="scientific">Hamadaea flava</name>
    <dbReference type="NCBI Taxonomy" id="1742688"/>
    <lineage>
        <taxon>Bacteria</taxon>
        <taxon>Bacillati</taxon>
        <taxon>Actinomycetota</taxon>
        <taxon>Actinomycetes</taxon>
        <taxon>Micromonosporales</taxon>
        <taxon>Micromonosporaceae</taxon>
        <taxon>Hamadaea</taxon>
    </lineage>
</organism>
<gene>
    <name evidence="3" type="ORF">ACFOZ4_25145</name>
</gene>
<dbReference type="Pfam" id="PF00403">
    <property type="entry name" value="HMA"/>
    <property type="match status" value="1"/>
</dbReference>
<name>A0ABV8LUH0_9ACTN</name>
<dbReference type="InterPro" id="IPR036163">
    <property type="entry name" value="HMA_dom_sf"/>
</dbReference>
<dbReference type="SUPFAM" id="SSF55008">
    <property type="entry name" value="HMA, heavy metal-associated domain"/>
    <property type="match status" value="1"/>
</dbReference>
<feature type="domain" description="HMA" evidence="2">
    <location>
        <begin position="17"/>
        <end position="80"/>
    </location>
</feature>
<keyword evidence="1" id="KW-0479">Metal-binding</keyword>
<sequence>MCTCCQTSDSATPAVVDGRDFAVSGMTCQSCATKVTDALQGVPGVTGVSVDLRAGRVTVAGPATTSAIAAAVGAAGYHLEPSEGLS</sequence>
<dbReference type="RefSeq" id="WP_253761886.1">
    <property type="nucleotide sequence ID" value="NZ_JAMZDZ010000001.1"/>
</dbReference>
<comment type="caution">
    <text evidence="3">The sequence shown here is derived from an EMBL/GenBank/DDBJ whole genome shotgun (WGS) entry which is preliminary data.</text>
</comment>
<proteinExistence type="predicted"/>
<dbReference type="Proteomes" id="UP001595816">
    <property type="component" value="Unassembled WGS sequence"/>
</dbReference>
<evidence type="ECO:0000259" key="2">
    <source>
        <dbReference type="PROSITE" id="PS50846"/>
    </source>
</evidence>